<organism evidence="1 2">
    <name type="scientific">Elysia crispata</name>
    <name type="common">lettuce slug</name>
    <dbReference type="NCBI Taxonomy" id="231223"/>
    <lineage>
        <taxon>Eukaryota</taxon>
        <taxon>Metazoa</taxon>
        <taxon>Spiralia</taxon>
        <taxon>Lophotrochozoa</taxon>
        <taxon>Mollusca</taxon>
        <taxon>Gastropoda</taxon>
        <taxon>Heterobranchia</taxon>
        <taxon>Euthyneura</taxon>
        <taxon>Panpulmonata</taxon>
        <taxon>Sacoglossa</taxon>
        <taxon>Placobranchoidea</taxon>
        <taxon>Plakobranchidae</taxon>
        <taxon>Elysia</taxon>
    </lineage>
</organism>
<dbReference type="Proteomes" id="UP001283361">
    <property type="component" value="Unassembled WGS sequence"/>
</dbReference>
<gene>
    <name evidence="1" type="ORF">RRG08_003176</name>
</gene>
<dbReference type="EMBL" id="JAWDGP010000422">
    <property type="protein sequence ID" value="KAK3800772.1"/>
    <property type="molecule type" value="Genomic_DNA"/>
</dbReference>
<name>A0AAE1B8Y6_9GAST</name>
<sequence>MQISVDTLRFKAHNGGTDFDPLLDNEEPSFDVESHSQRELRTILGIHIGSLCTQPMLYSQKNWTAAA</sequence>
<reference evidence="1" key="1">
    <citation type="journal article" date="2023" name="G3 (Bethesda)">
        <title>A reference genome for the long-term kleptoplast-retaining sea slug Elysia crispata morphotype clarki.</title>
        <authorList>
            <person name="Eastman K.E."/>
            <person name="Pendleton A.L."/>
            <person name="Shaikh M.A."/>
            <person name="Suttiyut T."/>
            <person name="Ogas R."/>
            <person name="Tomko P."/>
            <person name="Gavelis G."/>
            <person name="Widhalm J.R."/>
            <person name="Wisecaver J.H."/>
        </authorList>
    </citation>
    <scope>NUCLEOTIDE SEQUENCE</scope>
    <source>
        <strain evidence="1">ECLA1</strain>
    </source>
</reference>
<comment type="caution">
    <text evidence="1">The sequence shown here is derived from an EMBL/GenBank/DDBJ whole genome shotgun (WGS) entry which is preliminary data.</text>
</comment>
<protein>
    <submittedName>
        <fullName evidence="1">Uncharacterized protein</fullName>
    </submittedName>
</protein>
<proteinExistence type="predicted"/>
<evidence type="ECO:0000313" key="2">
    <source>
        <dbReference type="Proteomes" id="UP001283361"/>
    </source>
</evidence>
<keyword evidence="2" id="KW-1185">Reference proteome</keyword>
<accession>A0AAE1B8Y6</accession>
<dbReference type="AlphaFoldDB" id="A0AAE1B8Y6"/>
<evidence type="ECO:0000313" key="1">
    <source>
        <dbReference type="EMBL" id="KAK3800772.1"/>
    </source>
</evidence>